<proteinExistence type="inferred from homology"/>
<comment type="cofactor">
    <cofactor evidence="7">
        <name>Zn(2+)</name>
        <dbReference type="ChEBI" id="CHEBI:29105"/>
    </cofactor>
    <text evidence="7">Binds 1 zinc ion per subunit.</text>
</comment>
<dbReference type="SUPFAM" id="SSF55486">
    <property type="entry name" value="Metalloproteases ('zincins'), catalytic domain"/>
    <property type="match status" value="1"/>
</dbReference>
<comment type="similarity">
    <text evidence="1 7">Belongs to the peptidase M8 family.</text>
</comment>
<keyword evidence="4 7" id="KW-0378">Hydrolase</keyword>
<keyword evidence="5 7" id="KW-0862">Zinc</keyword>
<keyword evidence="6 7" id="KW-0482">Metalloprotease</keyword>
<name>A0A3R7NJR9_TRYRA</name>
<dbReference type="EC" id="3.4.24.-" evidence="7"/>
<evidence type="ECO:0000256" key="5">
    <source>
        <dbReference type="ARBA" id="ARBA00022833"/>
    </source>
</evidence>
<dbReference type="Pfam" id="PF01457">
    <property type="entry name" value="Peptidase_M8"/>
    <property type="match status" value="1"/>
</dbReference>
<dbReference type="GO" id="GO:0046872">
    <property type="term" value="F:metal ion binding"/>
    <property type="evidence" value="ECO:0007669"/>
    <property type="project" value="UniProtKB-KW"/>
</dbReference>
<comment type="caution">
    <text evidence="8">The sequence shown here is derived from an EMBL/GenBank/DDBJ whole genome shotgun (WGS) entry which is preliminary data.</text>
</comment>
<evidence type="ECO:0000256" key="3">
    <source>
        <dbReference type="ARBA" id="ARBA00022723"/>
    </source>
</evidence>
<evidence type="ECO:0000256" key="7">
    <source>
        <dbReference type="RuleBase" id="RU366077"/>
    </source>
</evidence>
<keyword evidence="9" id="KW-1185">Reference proteome</keyword>
<evidence type="ECO:0000256" key="4">
    <source>
        <dbReference type="ARBA" id="ARBA00022801"/>
    </source>
</evidence>
<protein>
    <recommendedName>
        <fullName evidence="7">Leishmanolysin-like peptidase</fullName>
        <ecNumber evidence="7">3.4.24.-</ecNumber>
    </recommendedName>
</protein>
<sequence length="192" mass="21031">MVRELPRKGQGATQAYTVAAKEEGKSDWAPIRIAVSTEDLKDADKFCTKENEAKPGFRGKNSSRTKDDVLTSEMIKTIVDEIIPVAVKLHAERLLVQRVKTPFVVLPFAKKQGNCQYFKVPEAHQKTAGMTGADMVLYVAAGLNYGIWATTCEPTRGCGWCSTGGCSRWGNSTTHASGVQHQTIDVLMPLWG</sequence>
<dbReference type="EMBL" id="MKGL01000085">
    <property type="protein sequence ID" value="RNF07501.1"/>
    <property type="molecule type" value="Genomic_DNA"/>
</dbReference>
<gene>
    <name evidence="8" type="ORF">TraAM80_03357</name>
</gene>
<dbReference type="AlphaFoldDB" id="A0A3R7NJR9"/>
<accession>A0A3R7NJR9</accession>
<dbReference type="GO" id="GO:0007155">
    <property type="term" value="P:cell adhesion"/>
    <property type="evidence" value="ECO:0007669"/>
    <property type="project" value="InterPro"/>
</dbReference>
<dbReference type="Proteomes" id="UP000283634">
    <property type="component" value="Unassembled WGS sequence"/>
</dbReference>
<keyword evidence="3 7" id="KW-0479">Metal-binding</keyword>
<dbReference type="OMA" id="WATTCEP"/>
<dbReference type="InterPro" id="IPR001577">
    <property type="entry name" value="Peptidase_M8"/>
</dbReference>
<dbReference type="RefSeq" id="XP_029239864.1">
    <property type="nucleotide sequence ID" value="XM_029380332.1"/>
</dbReference>
<dbReference type="GeneID" id="40327290"/>
<dbReference type="GO" id="GO:0004222">
    <property type="term" value="F:metalloendopeptidase activity"/>
    <property type="evidence" value="ECO:0007669"/>
    <property type="project" value="UniProtKB-UniRule"/>
</dbReference>
<evidence type="ECO:0000256" key="2">
    <source>
        <dbReference type="ARBA" id="ARBA00022670"/>
    </source>
</evidence>
<evidence type="ECO:0000313" key="9">
    <source>
        <dbReference type="Proteomes" id="UP000283634"/>
    </source>
</evidence>
<dbReference type="GO" id="GO:0016020">
    <property type="term" value="C:membrane"/>
    <property type="evidence" value="ECO:0007669"/>
    <property type="project" value="InterPro"/>
</dbReference>
<organism evidence="8 9">
    <name type="scientific">Trypanosoma rangeli</name>
    <dbReference type="NCBI Taxonomy" id="5698"/>
    <lineage>
        <taxon>Eukaryota</taxon>
        <taxon>Discoba</taxon>
        <taxon>Euglenozoa</taxon>
        <taxon>Kinetoplastea</taxon>
        <taxon>Metakinetoplastina</taxon>
        <taxon>Trypanosomatida</taxon>
        <taxon>Trypanosomatidae</taxon>
        <taxon>Trypanosoma</taxon>
        <taxon>Herpetosoma</taxon>
    </lineage>
</organism>
<dbReference type="Gene3D" id="3.10.170.20">
    <property type="match status" value="1"/>
</dbReference>
<keyword evidence="2 7" id="KW-0645">Protease</keyword>
<evidence type="ECO:0000313" key="8">
    <source>
        <dbReference type="EMBL" id="RNF07501.1"/>
    </source>
</evidence>
<evidence type="ECO:0000256" key="6">
    <source>
        <dbReference type="ARBA" id="ARBA00023049"/>
    </source>
</evidence>
<evidence type="ECO:0000256" key="1">
    <source>
        <dbReference type="ARBA" id="ARBA00005860"/>
    </source>
</evidence>
<dbReference type="VEuPathDB" id="TriTrypDB:TRSC58_04178"/>
<reference evidence="8 9" key="1">
    <citation type="journal article" date="2018" name="BMC Genomics">
        <title>Genomic comparison of Trypanosoma conorhini and Trypanosoma rangeli to Trypanosoma cruzi strains of high and low virulence.</title>
        <authorList>
            <person name="Bradwell K.R."/>
            <person name="Koparde V.N."/>
            <person name="Matveyev A.V."/>
            <person name="Serrano M.G."/>
            <person name="Alves J.M."/>
            <person name="Parikh H."/>
            <person name="Huang B."/>
            <person name="Lee V."/>
            <person name="Espinosa-Alvarez O."/>
            <person name="Ortiz P.A."/>
            <person name="Costa-Martins A.G."/>
            <person name="Teixeira M.M."/>
            <person name="Buck G.A."/>
        </authorList>
    </citation>
    <scope>NUCLEOTIDE SEQUENCE [LARGE SCALE GENOMIC DNA]</scope>
    <source>
        <strain evidence="8 9">AM80</strain>
    </source>
</reference>
<dbReference type="GO" id="GO:0006508">
    <property type="term" value="P:proteolysis"/>
    <property type="evidence" value="ECO:0007669"/>
    <property type="project" value="UniProtKB-KW"/>
</dbReference>
<dbReference type="OrthoDB" id="252828at2759"/>